<evidence type="ECO:0000313" key="3">
    <source>
        <dbReference type="Proteomes" id="UP000600363"/>
    </source>
</evidence>
<dbReference type="InterPro" id="IPR029032">
    <property type="entry name" value="AhpD-like"/>
</dbReference>
<comment type="caution">
    <text evidence="2">The sequence shown here is derived from an EMBL/GenBank/DDBJ whole genome shotgun (WGS) entry which is preliminary data.</text>
</comment>
<sequence>MMQQCSEDEVEEMLEQIKQRYGEVPYILTRMRNNPKLLLSKILYDAAVLDGFNHIDAKTVELISIAVASALKCRACIDLHVRAAKRMGISDEAIMTSMLIAASLSNAAVLSEATRSLADATDDEASQSGGCPECRIPVFEE</sequence>
<dbReference type="PANTHER" id="PTHR33930">
    <property type="entry name" value="ALKYL HYDROPEROXIDE REDUCTASE AHPD"/>
    <property type="match status" value="1"/>
</dbReference>
<dbReference type="SUPFAM" id="SSF69118">
    <property type="entry name" value="AhpD-like"/>
    <property type="match status" value="1"/>
</dbReference>
<dbReference type="GO" id="GO:0051920">
    <property type="term" value="F:peroxiredoxin activity"/>
    <property type="evidence" value="ECO:0007669"/>
    <property type="project" value="InterPro"/>
</dbReference>
<dbReference type="PANTHER" id="PTHR33930:SF8">
    <property type="entry name" value="4-CARBOXYMUCONOLACTONE DECARBOXYLASE"/>
    <property type="match status" value="1"/>
</dbReference>
<accession>A0A832VZG0</accession>
<dbReference type="InterPro" id="IPR003779">
    <property type="entry name" value="CMD-like"/>
</dbReference>
<evidence type="ECO:0000313" key="2">
    <source>
        <dbReference type="EMBL" id="HIH69290.1"/>
    </source>
</evidence>
<proteinExistence type="predicted"/>
<gene>
    <name evidence="2" type="ORF">HA299_01515</name>
</gene>
<dbReference type="EMBL" id="DUIH01000009">
    <property type="protein sequence ID" value="HIH69290.1"/>
    <property type="molecule type" value="Genomic_DNA"/>
</dbReference>
<protein>
    <submittedName>
        <fullName evidence="2">Carboxymuconolactone decarboxylase family protein</fullName>
    </submittedName>
</protein>
<feature type="domain" description="Carboxymuconolactone decarboxylase-like" evidence="1">
    <location>
        <begin position="53"/>
        <end position="114"/>
    </location>
</feature>
<dbReference type="AlphaFoldDB" id="A0A832VZG0"/>
<dbReference type="Pfam" id="PF02627">
    <property type="entry name" value="CMD"/>
    <property type="match status" value="1"/>
</dbReference>
<dbReference type="NCBIfam" id="TIGR00778">
    <property type="entry name" value="ahpD_dom"/>
    <property type="match status" value="1"/>
</dbReference>
<dbReference type="InterPro" id="IPR004675">
    <property type="entry name" value="AhpD_core"/>
</dbReference>
<dbReference type="Gene3D" id="1.20.1290.10">
    <property type="entry name" value="AhpD-like"/>
    <property type="match status" value="1"/>
</dbReference>
<evidence type="ECO:0000259" key="1">
    <source>
        <dbReference type="Pfam" id="PF02627"/>
    </source>
</evidence>
<dbReference type="Proteomes" id="UP000600363">
    <property type="component" value="Unassembled WGS sequence"/>
</dbReference>
<organism evidence="2 3">
    <name type="scientific">Methermicoccus shengliensis</name>
    <dbReference type="NCBI Taxonomy" id="660064"/>
    <lineage>
        <taxon>Archaea</taxon>
        <taxon>Methanobacteriati</taxon>
        <taxon>Methanobacteriota</taxon>
        <taxon>Stenosarchaea group</taxon>
        <taxon>Methanomicrobia</taxon>
        <taxon>Methanosarcinales</taxon>
        <taxon>Methermicoccaceae</taxon>
        <taxon>Methermicoccus</taxon>
    </lineage>
</organism>
<reference evidence="2" key="1">
    <citation type="journal article" date="2020" name="bioRxiv">
        <title>A rank-normalized archaeal taxonomy based on genome phylogeny resolves widespread incomplete and uneven classifications.</title>
        <authorList>
            <person name="Rinke C."/>
            <person name="Chuvochina M."/>
            <person name="Mussig A.J."/>
            <person name="Chaumeil P.-A."/>
            <person name="Waite D.W."/>
            <person name="Whitman W.B."/>
            <person name="Parks D.H."/>
            <person name="Hugenholtz P."/>
        </authorList>
    </citation>
    <scope>NUCLEOTIDE SEQUENCE</scope>
    <source>
        <strain evidence="2">UBA12518</strain>
    </source>
</reference>
<name>A0A832VZG0_9EURY</name>